<comment type="cofactor">
    <cofactor evidence="6">
        <name>FMN</name>
        <dbReference type="ChEBI" id="CHEBI:58210"/>
    </cofactor>
    <text evidence="6">Binds 1 FMN per subunit.</text>
</comment>
<gene>
    <name evidence="6" type="primary">azoR</name>
    <name evidence="8" type="ORF">DP065_00955</name>
</gene>
<comment type="function">
    <text evidence="6">Also exhibits azoreductase activity. Catalyzes the reductive cleavage of the azo bond in aromatic azo compounds to the corresponding amines.</text>
</comment>
<comment type="subunit">
    <text evidence="6">Homodimer.</text>
</comment>
<keyword evidence="3 6" id="KW-0560">Oxidoreductase</keyword>
<keyword evidence="1 6" id="KW-0285">Flavoprotein</keyword>
<sequence length="199" mass="22938">MKKILVLYSSPSLKTKSSANFFANKFIEEYQRIHPENEIKFYDLNELKMANITLNSLNMNNFFNQEDSLNYINELKSFDKLIIITSMTNFNIPAVLKNYIDHICLANETFSYKYSKKGDAIGLLDNLTVQIIATQGAPKGWYPWGDHVAYLEGTCKFLGMKINPSILIAGTKLKAFSEKTLEQHYEEFKQEFISKAKTF</sequence>
<comment type="catalytic activity">
    <reaction evidence="5">
        <text>N,N-dimethyl-1,4-phenylenediamine + anthranilate + 2 NAD(+) = 2-(4-dimethylaminophenyl)diazenylbenzoate + 2 NADH + 2 H(+)</text>
        <dbReference type="Rhea" id="RHEA:55872"/>
        <dbReference type="ChEBI" id="CHEBI:15378"/>
        <dbReference type="ChEBI" id="CHEBI:15783"/>
        <dbReference type="ChEBI" id="CHEBI:16567"/>
        <dbReference type="ChEBI" id="CHEBI:57540"/>
        <dbReference type="ChEBI" id="CHEBI:57945"/>
        <dbReference type="ChEBI" id="CHEBI:71579"/>
        <dbReference type="EC" id="1.7.1.17"/>
    </reaction>
    <physiologicalReaction direction="right-to-left" evidence="5">
        <dbReference type="Rhea" id="RHEA:55874"/>
    </physiologicalReaction>
</comment>
<comment type="similarity">
    <text evidence="6">Belongs to the azoreductase type 1 family.</text>
</comment>
<evidence type="ECO:0000313" key="9">
    <source>
        <dbReference type="Proteomes" id="UP000250218"/>
    </source>
</evidence>
<evidence type="ECO:0000256" key="4">
    <source>
        <dbReference type="ARBA" id="ARBA00023027"/>
    </source>
</evidence>
<evidence type="ECO:0000256" key="5">
    <source>
        <dbReference type="ARBA" id="ARBA00048542"/>
    </source>
</evidence>
<dbReference type="AlphaFoldDB" id="A0A2Z4NCN1"/>
<evidence type="ECO:0000256" key="3">
    <source>
        <dbReference type="ARBA" id="ARBA00023002"/>
    </source>
</evidence>
<dbReference type="PANTHER" id="PTHR43741">
    <property type="entry name" value="FMN-DEPENDENT NADH-AZOREDUCTASE 1"/>
    <property type="match status" value="1"/>
</dbReference>
<dbReference type="GO" id="GO:0010181">
    <property type="term" value="F:FMN binding"/>
    <property type="evidence" value="ECO:0007669"/>
    <property type="project" value="UniProtKB-UniRule"/>
</dbReference>
<dbReference type="Pfam" id="PF02525">
    <property type="entry name" value="Flavodoxin_2"/>
    <property type="match status" value="1"/>
</dbReference>
<accession>A0A2Z4NCN1</accession>
<evidence type="ECO:0000256" key="6">
    <source>
        <dbReference type="HAMAP-Rule" id="MF_01216"/>
    </source>
</evidence>
<dbReference type="InterPro" id="IPR050104">
    <property type="entry name" value="FMN-dep_NADH:Q_OxRdtase_AzoR1"/>
</dbReference>
<dbReference type="SUPFAM" id="SSF52218">
    <property type="entry name" value="Flavoproteins"/>
    <property type="match status" value="1"/>
</dbReference>
<dbReference type="GO" id="GO:0016652">
    <property type="term" value="F:oxidoreductase activity, acting on NAD(P)H as acceptor"/>
    <property type="evidence" value="ECO:0007669"/>
    <property type="project" value="UniProtKB-UniRule"/>
</dbReference>
<dbReference type="Gene3D" id="3.40.50.360">
    <property type="match status" value="1"/>
</dbReference>
<evidence type="ECO:0000256" key="2">
    <source>
        <dbReference type="ARBA" id="ARBA00022643"/>
    </source>
</evidence>
<dbReference type="EC" id="1.6.5.-" evidence="6"/>
<keyword evidence="9" id="KW-1185">Reference proteome</keyword>
<evidence type="ECO:0000256" key="1">
    <source>
        <dbReference type="ARBA" id="ARBA00022630"/>
    </source>
</evidence>
<dbReference type="InterPro" id="IPR029039">
    <property type="entry name" value="Flavoprotein-like_sf"/>
</dbReference>
<proteinExistence type="inferred from homology"/>
<evidence type="ECO:0000313" key="8">
    <source>
        <dbReference type="EMBL" id="AWX69324.1"/>
    </source>
</evidence>
<comment type="catalytic activity">
    <reaction evidence="6">
        <text>2 a quinone + NADH + H(+) = 2 a 1,4-benzosemiquinone + NAD(+)</text>
        <dbReference type="Rhea" id="RHEA:65952"/>
        <dbReference type="ChEBI" id="CHEBI:15378"/>
        <dbReference type="ChEBI" id="CHEBI:57540"/>
        <dbReference type="ChEBI" id="CHEBI:57945"/>
        <dbReference type="ChEBI" id="CHEBI:132124"/>
        <dbReference type="ChEBI" id="CHEBI:134225"/>
    </reaction>
</comment>
<dbReference type="GO" id="GO:0009055">
    <property type="term" value="F:electron transfer activity"/>
    <property type="evidence" value="ECO:0007669"/>
    <property type="project" value="UniProtKB-UniRule"/>
</dbReference>
<reference evidence="9" key="1">
    <citation type="submission" date="2018-06" db="EMBL/GenBank/DDBJ databases">
        <title>Complete genome sequences of Mycoplasma anatis, M. anseris and M. cloacale type strains.</title>
        <authorList>
            <person name="Grozner D."/>
            <person name="Forro B."/>
            <person name="Sulyok K.M."/>
            <person name="Marton S."/>
            <person name="Kreizinger Z."/>
            <person name="Banyai K."/>
            <person name="Gyuranecz M."/>
        </authorList>
    </citation>
    <scope>NUCLEOTIDE SEQUENCE [LARGE SCALE GENOMIC DNA]</scope>
    <source>
        <strain evidence="9">ATCC 49234</strain>
    </source>
</reference>
<keyword evidence="4 6" id="KW-0520">NAD</keyword>
<dbReference type="EMBL" id="CP030140">
    <property type="protein sequence ID" value="AWX69324.1"/>
    <property type="molecule type" value="Genomic_DNA"/>
</dbReference>
<protein>
    <recommendedName>
        <fullName evidence="6">FMN dependent NADH:quinone oxidoreductase</fullName>
        <ecNumber evidence="6">1.6.5.-</ecNumber>
    </recommendedName>
    <alternativeName>
        <fullName evidence="6">Azo-dye reductase</fullName>
    </alternativeName>
    <alternativeName>
        <fullName evidence="6">FMN-dependent NADH-azo compound oxidoreductase</fullName>
    </alternativeName>
    <alternativeName>
        <fullName evidence="6">FMN-dependent NADH-azoreductase</fullName>
        <ecNumber evidence="6">1.7.1.17</ecNumber>
    </alternativeName>
</protein>
<dbReference type="GO" id="GO:0016655">
    <property type="term" value="F:oxidoreductase activity, acting on NAD(P)H, quinone or similar compound as acceptor"/>
    <property type="evidence" value="ECO:0007669"/>
    <property type="project" value="InterPro"/>
</dbReference>
<comment type="function">
    <text evidence="6">Quinone reductase that provides resistance to thiol-specific stress caused by electrophilic quinones.</text>
</comment>
<dbReference type="PANTHER" id="PTHR43741:SF4">
    <property type="entry name" value="FMN-DEPENDENT NADH:QUINONE OXIDOREDUCTASE"/>
    <property type="match status" value="1"/>
</dbReference>
<feature type="binding site" evidence="6">
    <location>
        <position position="10"/>
    </location>
    <ligand>
        <name>FMN</name>
        <dbReference type="ChEBI" id="CHEBI:58210"/>
    </ligand>
</feature>
<dbReference type="RefSeq" id="WP_033178733.1">
    <property type="nucleotide sequence ID" value="NZ_CP030140.1"/>
</dbReference>
<name>A0A2Z4NCN1_9BACT</name>
<comment type="caution">
    <text evidence="6">Lacks conserved residue(s) required for the propagation of feature annotation.</text>
</comment>
<organism evidence="8 9">
    <name type="scientific">[Mycoplasma] anseris</name>
    <dbReference type="NCBI Taxonomy" id="92400"/>
    <lineage>
        <taxon>Bacteria</taxon>
        <taxon>Bacillati</taxon>
        <taxon>Mycoplasmatota</taxon>
        <taxon>Mycoplasmoidales</taxon>
        <taxon>Metamycoplasmataceae</taxon>
        <taxon>Metamycoplasma</taxon>
    </lineage>
</organism>
<evidence type="ECO:0000259" key="7">
    <source>
        <dbReference type="Pfam" id="PF02525"/>
    </source>
</evidence>
<dbReference type="InterPro" id="IPR023048">
    <property type="entry name" value="NADH:quinone_OxRdtase_FMN_depd"/>
</dbReference>
<dbReference type="EC" id="1.7.1.17" evidence="6"/>
<dbReference type="Proteomes" id="UP000250218">
    <property type="component" value="Chromosome"/>
</dbReference>
<dbReference type="HAMAP" id="MF_01216">
    <property type="entry name" value="Azoreductase_type1"/>
    <property type="match status" value="1"/>
</dbReference>
<feature type="domain" description="Flavodoxin-like fold" evidence="7">
    <location>
        <begin position="2"/>
        <end position="190"/>
    </location>
</feature>
<dbReference type="KEGG" id="mane:DP065_00955"/>
<dbReference type="InterPro" id="IPR003680">
    <property type="entry name" value="Flavodoxin_fold"/>
</dbReference>
<dbReference type="NCBIfam" id="NF002370">
    <property type="entry name" value="PRK01355.1"/>
    <property type="match status" value="1"/>
</dbReference>
<keyword evidence="2 6" id="KW-0288">FMN</keyword>